<evidence type="ECO:0000313" key="1">
    <source>
        <dbReference type="EMBL" id="KAK3609687.1"/>
    </source>
</evidence>
<accession>A0AAE0TG06</accession>
<reference evidence="1" key="2">
    <citation type="journal article" date="2021" name="Genome Biol. Evol.">
        <title>Developing a high-quality reference genome for a parasitic bivalve with doubly uniparental inheritance (Bivalvia: Unionida).</title>
        <authorList>
            <person name="Smith C.H."/>
        </authorList>
    </citation>
    <scope>NUCLEOTIDE SEQUENCE</scope>
    <source>
        <strain evidence="1">CHS0354</strain>
        <tissue evidence="1">Mantle</tissue>
    </source>
</reference>
<protein>
    <submittedName>
        <fullName evidence="1">Uncharacterized protein</fullName>
    </submittedName>
</protein>
<gene>
    <name evidence="1" type="ORF">CHS0354_017540</name>
</gene>
<name>A0AAE0TG06_9BIVA</name>
<reference evidence="1" key="3">
    <citation type="submission" date="2023-05" db="EMBL/GenBank/DDBJ databases">
        <authorList>
            <person name="Smith C.H."/>
        </authorList>
    </citation>
    <scope>NUCLEOTIDE SEQUENCE</scope>
    <source>
        <strain evidence="1">CHS0354</strain>
        <tissue evidence="1">Mantle</tissue>
    </source>
</reference>
<dbReference type="EMBL" id="JAEAOA010001087">
    <property type="protein sequence ID" value="KAK3609687.1"/>
    <property type="molecule type" value="Genomic_DNA"/>
</dbReference>
<comment type="caution">
    <text evidence="1">The sequence shown here is derived from an EMBL/GenBank/DDBJ whole genome shotgun (WGS) entry which is preliminary data.</text>
</comment>
<dbReference type="AlphaFoldDB" id="A0AAE0TG06"/>
<dbReference type="Proteomes" id="UP001195483">
    <property type="component" value="Unassembled WGS sequence"/>
</dbReference>
<proteinExistence type="predicted"/>
<evidence type="ECO:0000313" key="2">
    <source>
        <dbReference type="Proteomes" id="UP001195483"/>
    </source>
</evidence>
<organism evidence="1 2">
    <name type="scientific">Potamilus streckersoni</name>
    <dbReference type="NCBI Taxonomy" id="2493646"/>
    <lineage>
        <taxon>Eukaryota</taxon>
        <taxon>Metazoa</taxon>
        <taxon>Spiralia</taxon>
        <taxon>Lophotrochozoa</taxon>
        <taxon>Mollusca</taxon>
        <taxon>Bivalvia</taxon>
        <taxon>Autobranchia</taxon>
        <taxon>Heteroconchia</taxon>
        <taxon>Palaeoheterodonta</taxon>
        <taxon>Unionida</taxon>
        <taxon>Unionoidea</taxon>
        <taxon>Unionidae</taxon>
        <taxon>Ambleminae</taxon>
        <taxon>Lampsilini</taxon>
        <taxon>Potamilus</taxon>
    </lineage>
</organism>
<keyword evidence="2" id="KW-1185">Reference proteome</keyword>
<sequence>MEKNLLSLDKEFATAANIIATRWKKFYLKEARMLRGKQFEYACTIKRRTEEESYIYIVTLFQYNVSHQLKNLVKSKNKPKLTMKKLVKLPNKYALSSIHPHKSLFLAKSVSQSAYCYDSVVLNK</sequence>
<reference evidence="1" key="1">
    <citation type="journal article" date="2021" name="Genome Biol. Evol.">
        <title>A High-Quality Reference Genome for a Parasitic Bivalve with Doubly Uniparental Inheritance (Bivalvia: Unionida).</title>
        <authorList>
            <person name="Smith C.H."/>
        </authorList>
    </citation>
    <scope>NUCLEOTIDE SEQUENCE</scope>
    <source>
        <strain evidence="1">CHS0354</strain>
    </source>
</reference>